<evidence type="ECO:0000313" key="2">
    <source>
        <dbReference type="EMBL" id="OMO90869.1"/>
    </source>
</evidence>
<proteinExistence type="predicted"/>
<keyword evidence="3" id="KW-1185">Reference proteome</keyword>
<organism evidence="2 3">
    <name type="scientific">Corchorus capsularis</name>
    <name type="common">Jute</name>
    <dbReference type="NCBI Taxonomy" id="210143"/>
    <lineage>
        <taxon>Eukaryota</taxon>
        <taxon>Viridiplantae</taxon>
        <taxon>Streptophyta</taxon>
        <taxon>Embryophyta</taxon>
        <taxon>Tracheophyta</taxon>
        <taxon>Spermatophyta</taxon>
        <taxon>Magnoliopsida</taxon>
        <taxon>eudicotyledons</taxon>
        <taxon>Gunneridae</taxon>
        <taxon>Pentapetalae</taxon>
        <taxon>rosids</taxon>
        <taxon>malvids</taxon>
        <taxon>Malvales</taxon>
        <taxon>Malvaceae</taxon>
        <taxon>Grewioideae</taxon>
        <taxon>Apeibeae</taxon>
        <taxon>Corchorus</taxon>
    </lineage>
</organism>
<feature type="non-terminal residue" evidence="2">
    <location>
        <position position="35"/>
    </location>
</feature>
<dbReference type="Gramene" id="OMO90869">
    <property type="protein sequence ID" value="OMO90869"/>
    <property type="gene ID" value="CCACVL1_07265"/>
</dbReference>
<comment type="caution">
    <text evidence="2">The sequence shown here is derived from an EMBL/GenBank/DDBJ whole genome shotgun (WGS) entry which is preliminary data.</text>
</comment>
<dbReference type="AlphaFoldDB" id="A0A1R3J7Q2"/>
<name>A0A1R3J7Q2_COCAP</name>
<reference evidence="2 3" key="1">
    <citation type="submission" date="2013-09" db="EMBL/GenBank/DDBJ databases">
        <title>Corchorus capsularis genome sequencing.</title>
        <authorList>
            <person name="Alam M."/>
            <person name="Haque M.S."/>
            <person name="Islam M.S."/>
            <person name="Emdad E.M."/>
            <person name="Islam M.M."/>
            <person name="Ahmed B."/>
            <person name="Halim A."/>
            <person name="Hossen Q.M.M."/>
            <person name="Hossain M.Z."/>
            <person name="Ahmed R."/>
            <person name="Khan M.M."/>
            <person name="Islam R."/>
            <person name="Rashid M.M."/>
            <person name="Khan S.A."/>
            <person name="Rahman M.S."/>
            <person name="Alam M."/>
        </authorList>
    </citation>
    <scope>NUCLEOTIDE SEQUENCE [LARGE SCALE GENOMIC DNA]</scope>
    <source>
        <strain evidence="3">cv. CVL-1</strain>
        <tissue evidence="2">Whole seedling</tissue>
    </source>
</reference>
<feature type="region of interest" description="Disordered" evidence="1">
    <location>
        <begin position="1"/>
        <end position="35"/>
    </location>
</feature>
<gene>
    <name evidence="2" type="ORF">CCACVL1_07265</name>
</gene>
<sequence>MDEPPQLSFSTPSDQPLQLALSTPQKQDQISGQTE</sequence>
<feature type="compositionally biased region" description="Polar residues" evidence="1">
    <location>
        <begin position="7"/>
        <end position="35"/>
    </location>
</feature>
<dbReference type="EMBL" id="AWWV01008393">
    <property type="protein sequence ID" value="OMO90869.1"/>
    <property type="molecule type" value="Genomic_DNA"/>
</dbReference>
<evidence type="ECO:0000313" key="3">
    <source>
        <dbReference type="Proteomes" id="UP000188268"/>
    </source>
</evidence>
<evidence type="ECO:0000256" key="1">
    <source>
        <dbReference type="SAM" id="MobiDB-lite"/>
    </source>
</evidence>
<accession>A0A1R3J7Q2</accession>
<dbReference type="Proteomes" id="UP000188268">
    <property type="component" value="Unassembled WGS sequence"/>
</dbReference>
<protein>
    <submittedName>
        <fullName evidence="2">Uncharacterized protein</fullName>
    </submittedName>
</protein>